<dbReference type="Proteomes" id="UP000050640">
    <property type="component" value="Unplaced"/>
</dbReference>
<protein>
    <submittedName>
        <fullName evidence="2">Phage protein</fullName>
    </submittedName>
</protein>
<dbReference type="PANTHER" id="PTHR21696:SF2">
    <property type="entry name" value="PROTEIN UNC-79 HOMOLOG"/>
    <property type="match status" value="1"/>
</dbReference>
<dbReference type="PANTHER" id="PTHR21696">
    <property type="entry name" value="PROTEIN UNC-79 HOMOLOG"/>
    <property type="match status" value="1"/>
</dbReference>
<organism evidence="1 2">
    <name type="scientific">Elaeophora elaphi</name>
    <dbReference type="NCBI Taxonomy" id="1147741"/>
    <lineage>
        <taxon>Eukaryota</taxon>
        <taxon>Metazoa</taxon>
        <taxon>Ecdysozoa</taxon>
        <taxon>Nematoda</taxon>
        <taxon>Chromadorea</taxon>
        <taxon>Rhabditida</taxon>
        <taxon>Spirurina</taxon>
        <taxon>Spiruromorpha</taxon>
        <taxon>Filarioidea</taxon>
        <taxon>Onchocercidae</taxon>
        <taxon>Elaeophora</taxon>
    </lineage>
</organism>
<evidence type="ECO:0000313" key="1">
    <source>
        <dbReference type="Proteomes" id="UP000050640"/>
    </source>
</evidence>
<name>A0A0R3RJT0_9BILA</name>
<evidence type="ECO:0000313" key="2">
    <source>
        <dbReference type="WBParaSite" id="EEL_0000173901-mRNA-1"/>
    </source>
</evidence>
<dbReference type="AlphaFoldDB" id="A0A0R3RJT0"/>
<dbReference type="WBParaSite" id="EEL_0000173901-mRNA-1">
    <property type="protein sequence ID" value="EEL_0000173901-mRNA-1"/>
    <property type="gene ID" value="EEL_0000173901"/>
</dbReference>
<reference evidence="2" key="1">
    <citation type="submission" date="2017-02" db="UniProtKB">
        <authorList>
            <consortium name="WormBaseParasite"/>
        </authorList>
    </citation>
    <scope>IDENTIFICATION</scope>
</reference>
<proteinExistence type="predicted"/>
<keyword evidence="1" id="KW-1185">Reference proteome</keyword>
<sequence>MNEHNYMTIIDLILQDAGEDVSEEIVDDQYNTAAYDAARPHIFDFIDFISDLHVLTEIKKITNSDSVGGDVKSSVAQIVGVEMSRSGTRDSRTLVIQFYHYLLEAIS</sequence>
<dbReference type="STRING" id="1147741.A0A0R3RJT0"/>
<accession>A0A0R3RJT0</accession>
<dbReference type="InterPro" id="IPR024855">
    <property type="entry name" value="UNC79"/>
</dbReference>